<feature type="domain" description="Glycoside hydrolase 35 catalytic" evidence="5">
    <location>
        <begin position="87"/>
        <end position="278"/>
    </location>
</feature>
<dbReference type="Pfam" id="PF01301">
    <property type="entry name" value="Glyco_hydro_35"/>
    <property type="match status" value="1"/>
</dbReference>
<dbReference type="GO" id="GO:0005975">
    <property type="term" value="P:carbohydrate metabolic process"/>
    <property type="evidence" value="ECO:0007669"/>
    <property type="project" value="InterPro"/>
</dbReference>
<dbReference type="InterPro" id="IPR001944">
    <property type="entry name" value="Glycoside_Hdrlase_35"/>
</dbReference>
<dbReference type="Proteomes" id="UP000041254">
    <property type="component" value="Unassembled WGS sequence"/>
</dbReference>
<dbReference type="EMBL" id="CDMY01000897">
    <property type="protein sequence ID" value="CEM36599.1"/>
    <property type="molecule type" value="Genomic_DNA"/>
</dbReference>
<comment type="similarity">
    <text evidence="1 2">Belongs to the glycosyl hydrolase 35 family.</text>
</comment>
<feature type="signal peptide" evidence="4">
    <location>
        <begin position="1"/>
        <end position="27"/>
    </location>
</feature>
<dbReference type="GO" id="GO:0004553">
    <property type="term" value="F:hydrolase activity, hydrolyzing O-glycosyl compounds"/>
    <property type="evidence" value="ECO:0007669"/>
    <property type="project" value="InterPro"/>
</dbReference>
<proteinExistence type="inferred from homology"/>
<dbReference type="PANTHER" id="PTHR23421">
    <property type="entry name" value="BETA-GALACTOSIDASE RELATED"/>
    <property type="match status" value="1"/>
</dbReference>
<evidence type="ECO:0000256" key="1">
    <source>
        <dbReference type="ARBA" id="ARBA00009809"/>
    </source>
</evidence>
<keyword evidence="4" id="KW-0732">Signal</keyword>
<name>A0A0G4GZD0_VITBC</name>
<evidence type="ECO:0000259" key="5">
    <source>
        <dbReference type="Pfam" id="PF01301"/>
    </source>
</evidence>
<dbReference type="STRING" id="1169540.A0A0G4GZD0"/>
<feature type="chain" id="PRO_5005191223" description="Glycoside hydrolase 35 catalytic domain-containing protein" evidence="4">
    <location>
        <begin position="28"/>
        <end position="1048"/>
    </location>
</feature>
<evidence type="ECO:0000256" key="2">
    <source>
        <dbReference type="RuleBase" id="RU003679"/>
    </source>
</evidence>
<evidence type="ECO:0000313" key="7">
    <source>
        <dbReference type="Proteomes" id="UP000041254"/>
    </source>
</evidence>
<evidence type="ECO:0000256" key="4">
    <source>
        <dbReference type="SAM" id="SignalP"/>
    </source>
</evidence>
<keyword evidence="7" id="KW-1185">Reference proteome</keyword>
<evidence type="ECO:0000256" key="3">
    <source>
        <dbReference type="SAM" id="MobiDB-lite"/>
    </source>
</evidence>
<dbReference type="AlphaFoldDB" id="A0A0G4GZD0"/>
<accession>A0A0G4GZD0</accession>
<organism evidence="6 7">
    <name type="scientific">Vitrella brassicaformis (strain CCMP3155)</name>
    <dbReference type="NCBI Taxonomy" id="1169540"/>
    <lineage>
        <taxon>Eukaryota</taxon>
        <taxon>Sar</taxon>
        <taxon>Alveolata</taxon>
        <taxon>Colpodellida</taxon>
        <taxon>Vitrellaceae</taxon>
        <taxon>Vitrella</taxon>
    </lineage>
</organism>
<feature type="region of interest" description="Disordered" evidence="3">
    <location>
        <begin position="774"/>
        <end position="798"/>
    </location>
</feature>
<reference evidence="6 7" key="1">
    <citation type="submission" date="2014-11" db="EMBL/GenBank/DDBJ databases">
        <authorList>
            <person name="Zhu J."/>
            <person name="Qi W."/>
            <person name="Song R."/>
        </authorList>
    </citation>
    <scope>NUCLEOTIDE SEQUENCE [LARGE SCALE GENOMIC DNA]</scope>
</reference>
<protein>
    <recommendedName>
        <fullName evidence="5">Glycoside hydrolase 35 catalytic domain-containing protein</fullName>
    </recommendedName>
</protein>
<feature type="compositionally biased region" description="Basic and acidic residues" evidence="3">
    <location>
        <begin position="921"/>
        <end position="936"/>
    </location>
</feature>
<feature type="region of interest" description="Disordered" evidence="3">
    <location>
        <begin position="977"/>
        <end position="1017"/>
    </location>
</feature>
<dbReference type="InParanoid" id="A0A0G4GZD0"/>
<evidence type="ECO:0000313" key="6">
    <source>
        <dbReference type="EMBL" id="CEM36599.1"/>
    </source>
</evidence>
<dbReference type="VEuPathDB" id="CryptoDB:Vbra_19163"/>
<dbReference type="SUPFAM" id="SSF51445">
    <property type="entry name" value="(Trans)glycosidases"/>
    <property type="match status" value="1"/>
</dbReference>
<dbReference type="InterPro" id="IPR017853">
    <property type="entry name" value="GH"/>
</dbReference>
<sequence>MMNEAPGSRSMLSLPGFALLLVTLVAAQQPVIRPHLPGLRSAHSSSPSGCSRPSPTLVRYKARVNHTDGHSGGYAVNVSAASPYVSIGGVRTLLIGATVEYAGVSEGEVEKALEAAKGMGSNVVQTRVYWGYHQPWNGTQTLHTSRLAHFLRVAASFSLYVILHIGPDFSPISDRTFGGMPLWLQYVRPALRFHSFSLPWVHRLERWVRELTAIVRDDSAKHGGPIVMMRLSHIRGCATAKRDYVKWLASLPARHGKDLGVIWALDWPLHCERSGHAKTLFGNKSRFGPYVPSCVGRYCGGPGAPYPGSHHGVTGDWLQDVCIKRGTPCLWLDQWPTDDGLEYSGEDRAFASMRFVARGGAAVIYDTHTLVDEYTEPTEAYSHAAYLHYTLEWILLDSLPPPPTLISKYMPSIARHLQQQHLEASNNGTTRKGGAHASVRGRVLYGGRGYGIGWEWGDTHGVLCNHHATSPVRVWWRKCRYSILPWSCLLVKNSDPTALYATTDPLPSSPPAILPSPYQDALAPTHLLPEQVIPPGDVRTIGVKVPRVCEDGQCCEGGGRAGLRAGGMIDQIAVTRGKTDYLWYVTYLPVRQWLSPKARIMQIDLPLTNQFSHMHIFTNTSLLLTTPPLAAPIRKRRTANGTNEPFVQLSVAIPASTRHLAFLSVVHSIEPPVAYHTSSGRAPRIHRTGLGGGKVRVDGRKVADWWHFAGLHGGRGGGGGEGSAMVWSHYSFHVPHTPNVMNGRYFLRVNGTFVGQVWCSDRLIGHHGSITAISSPYENSQDVSPDDESDEQQRQHEELQELHEMKIPPDWLARGMNYVTVLVEHGSPPSVSLVHQPLARTRHQTEKQREMEALMQVREVRVRERGSASRFIHRLSGELAVESILALQLMGFVIFVGTVCCLKGCFDSCIDEEACASEPATPHDEYTSATTAEDHVGPLPGIPPAHPQQHQPHKRLHRRSATDESDLQPLLTHGMQTPAEASAHDSHAPTRARVTPAISQQSHPHTAPGRPQHSLFFDQGGDFLFAAEGMTQTVRVFPEHGHGQPRGR</sequence>
<feature type="compositionally biased region" description="Polar residues" evidence="3">
    <location>
        <begin position="774"/>
        <end position="783"/>
    </location>
</feature>
<dbReference type="InterPro" id="IPR031330">
    <property type="entry name" value="Gly_Hdrlase_35_cat"/>
</dbReference>
<dbReference type="Gene3D" id="3.20.20.80">
    <property type="entry name" value="Glycosidases"/>
    <property type="match status" value="1"/>
</dbReference>
<gene>
    <name evidence="6" type="ORF">Vbra_19163</name>
</gene>
<feature type="region of interest" description="Disordered" evidence="3">
    <location>
        <begin position="918"/>
        <end position="963"/>
    </location>
</feature>